<reference evidence="13" key="1">
    <citation type="submission" date="2022-10" db="EMBL/GenBank/DDBJ databases">
        <title>The complete genomes of actinobacterial strains from the NBC collection.</title>
        <authorList>
            <person name="Joergensen T.S."/>
            <person name="Alvarez Arevalo M."/>
            <person name="Sterndorff E.B."/>
            <person name="Faurdal D."/>
            <person name="Vuksanovic O."/>
            <person name="Mourched A.-S."/>
            <person name="Charusanti P."/>
            <person name="Shaw S."/>
            <person name="Blin K."/>
            <person name="Weber T."/>
        </authorList>
    </citation>
    <scope>NUCLEOTIDE SEQUENCE</scope>
    <source>
        <strain evidence="13">NBC_00489</strain>
    </source>
</reference>
<proteinExistence type="predicted"/>
<keyword evidence="5" id="KW-0547">Nucleotide-binding</keyword>
<dbReference type="CDD" id="cd16917">
    <property type="entry name" value="HATPase_UhpB-NarQ-NarX-like"/>
    <property type="match status" value="1"/>
</dbReference>
<dbReference type="EMBL" id="CP108330">
    <property type="protein sequence ID" value="WUR38388.1"/>
    <property type="molecule type" value="Genomic_DNA"/>
</dbReference>
<dbReference type="GO" id="GO:0016301">
    <property type="term" value="F:kinase activity"/>
    <property type="evidence" value="ECO:0007669"/>
    <property type="project" value="UniProtKB-KW"/>
</dbReference>
<protein>
    <recommendedName>
        <fullName evidence="2">histidine kinase</fullName>
        <ecNumber evidence="2">2.7.13.3</ecNumber>
    </recommendedName>
</protein>
<dbReference type="SUPFAM" id="SSF55874">
    <property type="entry name" value="ATPase domain of HSP90 chaperone/DNA topoisomerase II/histidine kinase"/>
    <property type="match status" value="1"/>
</dbReference>
<feature type="region of interest" description="Disordered" evidence="9">
    <location>
        <begin position="463"/>
        <end position="505"/>
    </location>
</feature>
<dbReference type="PANTHER" id="PTHR24421:SF10">
    <property type="entry name" value="NITRATE_NITRITE SENSOR PROTEIN NARQ"/>
    <property type="match status" value="1"/>
</dbReference>
<name>A0ABZ1V4L3_9ACTN</name>
<evidence type="ECO:0000313" key="13">
    <source>
        <dbReference type="EMBL" id="WUR38388.1"/>
    </source>
</evidence>
<feature type="transmembrane region" description="Helical" evidence="10">
    <location>
        <begin position="100"/>
        <end position="119"/>
    </location>
</feature>
<evidence type="ECO:0000256" key="8">
    <source>
        <dbReference type="ARBA" id="ARBA00023012"/>
    </source>
</evidence>
<feature type="transmembrane region" description="Helical" evidence="10">
    <location>
        <begin position="186"/>
        <end position="203"/>
    </location>
</feature>
<keyword evidence="10" id="KW-1133">Transmembrane helix</keyword>
<keyword evidence="10" id="KW-0812">Transmembrane</keyword>
<keyword evidence="7" id="KW-0067">ATP-binding</keyword>
<feature type="transmembrane region" description="Helical" evidence="10">
    <location>
        <begin position="209"/>
        <end position="227"/>
    </location>
</feature>
<dbReference type="Gene3D" id="1.20.5.1930">
    <property type="match status" value="1"/>
</dbReference>
<organism evidence="13 14">
    <name type="scientific">Streptomyces griseoaurantiacus</name>
    <dbReference type="NCBI Taxonomy" id="68213"/>
    <lineage>
        <taxon>Bacteria</taxon>
        <taxon>Bacillati</taxon>
        <taxon>Actinomycetota</taxon>
        <taxon>Actinomycetes</taxon>
        <taxon>Kitasatosporales</taxon>
        <taxon>Streptomycetaceae</taxon>
        <taxon>Streptomyces</taxon>
        <taxon>Streptomyces aurantiacus group</taxon>
    </lineage>
</organism>
<dbReference type="Gene3D" id="3.30.565.10">
    <property type="entry name" value="Histidine kinase-like ATPase, C-terminal domain"/>
    <property type="match status" value="1"/>
</dbReference>
<evidence type="ECO:0000256" key="1">
    <source>
        <dbReference type="ARBA" id="ARBA00000085"/>
    </source>
</evidence>
<feature type="transmembrane region" description="Helical" evidence="10">
    <location>
        <begin position="72"/>
        <end position="94"/>
    </location>
</feature>
<evidence type="ECO:0000256" key="5">
    <source>
        <dbReference type="ARBA" id="ARBA00022741"/>
    </source>
</evidence>
<dbReference type="InterPro" id="IPR011712">
    <property type="entry name" value="Sig_transdc_His_kin_sub3_dim/P"/>
</dbReference>
<dbReference type="InterPro" id="IPR050482">
    <property type="entry name" value="Sensor_HK_TwoCompSys"/>
</dbReference>
<dbReference type="EC" id="2.7.13.3" evidence="2"/>
<evidence type="ECO:0000259" key="11">
    <source>
        <dbReference type="Pfam" id="PF02518"/>
    </source>
</evidence>
<feature type="compositionally biased region" description="Gly residues" evidence="9">
    <location>
        <begin position="486"/>
        <end position="505"/>
    </location>
</feature>
<evidence type="ECO:0000256" key="10">
    <source>
        <dbReference type="SAM" id="Phobius"/>
    </source>
</evidence>
<evidence type="ECO:0000256" key="9">
    <source>
        <dbReference type="SAM" id="MobiDB-lite"/>
    </source>
</evidence>
<keyword evidence="10" id="KW-0472">Membrane</keyword>
<keyword evidence="8" id="KW-0902">Two-component regulatory system</keyword>
<feature type="transmembrane region" description="Helical" evidence="10">
    <location>
        <begin position="162"/>
        <end position="179"/>
    </location>
</feature>
<evidence type="ECO:0000256" key="4">
    <source>
        <dbReference type="ARBA" id="ARBA00022679"/>
    </source>
</evidence>
<feature type="region of interest" description="Disordered" evidence="9">
    <location>
        <begin position="1"/>
        <end position="32"/>
    </location>
</feature>
<dbReference type="PANTHER" id="PTHR24421">
    <property type="entry name" value="NITRATE/NITRITE SENSOR PROTEIN NARX-RELATED"/>
    <property type="match status" value="1"/>
</dbReference>
<feature type="domain" description="Histidine kinase/HSP90-like ATPase" evidence="11">
    <location>
        <begin position="376"/>
        <end position="465"/>
    </location>
</feature>
<keyword evidence="4" id="KW-0808">Transferase</keyword>
<dbReference type="Pfam" id="PF02518">
    <property type="entry name" value="HATPase_c"/>
    <property type="match status" value="1"/>
</dbReference>
<sequence>MPRVSRMGERQQADGTGVADGPDGPAGTGGRTTVEWALGTARRWGRMLRADLGTFASDPLPPMSRLRFLRRLPHGVVIVLGTYLTFGSVFLLTIDYRLTLGLGTSLGILQSLALVMALWRPLPAWWLSLAVGFVTAEAVRSAPDSILLPGSQHQMPWPWTQASLAAHALVLLLLALRVPGRISAEALVLTALVTYAVEGLQGASVYSPTGLLAVVVFATVTLLGTALRGRRVARTQLVEQATLTAEERARRTVLEERSRIARELHDVVAHHMSVISIQAQVVPHLVENPSAELRENVEGIRGNALEALTELRRVLGVLRSEQPGTAYGLGSADGTAPDAPQPTLDDVDALVDNVRAAGLEVSTGVTGRRRPLPPGVELSAYRIVQEGLSNALRHAPGSRVTVELEHSPEGVRVRVVNSRPTRTAPPSPGAGHGLLGMRERTTMLGGTLIATVTPPGGFLVEAFLPGPADGAERDGRPGAAEESTDGAGGKTTGRGAGRATGRGSR</sequence>
<keyword evidence="14" id="KW-1185">Reference proteome</keyword>
<accession>A0ABZ1V4L3</accession>
<evidence type="ECO:0000259" key="12">
    <source>
        <dbReference type="Pfam" id="PF07730"/>
    </source>
</evidence>
<dbReference type="Pfam" id="PF07730">
    <property type="entry name" value="HisKA_3"/>
    <property type="match status" value="1"/>
</dbReference>
<comment type="catalytic activity">
    <reaction evidence="1">
        <text>ATP + protein L-histidine = ADP + protein N-phospho-L-histidine.</text>
        <dbReference type="EC" id="2.7.13.3"/>
    </reaction>
</comment>
<dbReference type="Proteomes" id="UP001432161">
    <property type="component" value="Chromosome"/>
</dbReference>
<evidence type="ECO:0000256" key="3">
    <source>
        <dbReference type="ARBA" id="ARBA00022553"/>
    </source>
</evidence>
<feature type="domain" description="Signal transduction histidine kinase subgroup 3 dimerisation and phosphoacceptor" evidence="12">
    <location>
        <begin position="256"/>
        <end position="321"/>
    </location>
</feature>
<evidence type="ECO:0000256" key="7">
    <source>
        <dbReference type="ARBA" id="ARBA00022840"/>
    </source>
</evidence>
<feature type="compositionally biased region" description="Low complexity" evidence="9">
    <location>
        <begin position="13"/>
        <end position="23"/>
    </location>
</feature>
<keyword evidence="3" id="KW-0597">Phosphoprotein</keyword>
<keyword evidence="6 13" id="KW-0418">Kinase</keyword>
<evidence type="ECO:0000313" key="14">
    <source>
        <dbReference type="Proteomes" id="UP001432161"/>
    </source>
</evidence>
<dbReference type="InterPro" id="IPR003594">
    <property type="entry name" value="HATPase_dom"/>
</dbReference>
<evidence type="ECO:0000256" key="6">
    <source>
        <dbReference type="ARBA" id="ARBA00022777"/>
    </source>
</evidence>
<evidence type="ECO:0000256" key="2">
    <source>
        <dbReference type="ARBA" id="ARBA00012438"/>
    </source>
</evidence>
<dbReference type="InterPro" id="IPR036890">
    <property type="entry name" value="HATPase_C_sf"/>
</dbReference>
<gene>
    <name evidence="13" type="ORF">OHN36_14995</name>
</gene>
<feature type="compositionally biased region" description="Basic and acidic residues" evidence="9">
    <location>
        <begin position="1"/>
        <end position="12"/>
    </location>
</feature>